<dbReference type="GO" id="GO:0005737">
    <property type="term" value="C:cytoplasm"/>
    <property type="evidence" value="ECO:0007669"/>
    <property type="project" value="UniProtKB-SubCell"/>
</dbReference>
<sequence>MEFRGRIFPISIMVSIFVFSLIHLGVSIGIIVGFRKYGDTFRPQIGLSGYNIAISFFGLLTGVIGLIAVTFGSKLLNFTSGIFIDNSGSTCSQLISIGKTVLQAELSICQATRFDHIVIWNSSAELCTNIASAKPEGGTYPIAIFQNEATKNAFHQSDVIVFVTDGEIDNASVTQFQTHTNENLNKALVICIMVHNKLPTPSQINVSVVAPLMMAANVLCLYYDGTVFYVLSSKGSISEYYKSSENLTDYEKLNTLDMKDLFHNIKIRGNVKLPDGHIALRENEQEIVAIDLNKFLAIKDLDLRLTITEDDWKTLIQHAKLGNKLYELRTFVTHAKNESIKITTEGIESKFDFIYLKQRDEIVSKIVQLKLNENSNSTELNQLRQQLYEISDQAKIEEIQYLQYVSLHLHATRQFWSNIQNLIHDQEKGSYSINDFTFASNRANRAKILTINADEYSDAINILDHANVPLFECAICMEQGPVVLWLNAPSDLDCTTNDFIINFPLEGNEKLKNCIVSNPVCGFCAKSYINVAMNNANQLITLYREPCTGFIPLNWSNKSNLALINTSLYRILTGNKILHHVQMLLLAMIDDNRSNWLNENVKDYLIKQIMENIYTTDSFSEEGTRMEFLLALKEIIKQEDKLLRQPFNAVCRILRFNYLFHQLDKETIQTLLRKRFTLMCIEKQCSKTKFGPEHLRVVKQDLYDILFDTLCGIPLQNSLRKIEISNSKLKEFLGESYDTSMKSIEKIADNIGVNHLTILPKETISFILYILTTVIVHDRPMKLYVDFALKHQPLRDNMQIEWYTFEKMVNENVFGHYHALSMSGFPGYAINLGRFSCPSKLFFNAEPLWTNDIENKRINITTVTNQIKQSLDRKLHDHYGNAVPNSSSAHCLLHSTVAEILEDKYSHNESISDNMIMDCMIHIGRTAGRKGNIYGDHIFPSVILTIEHYLIFRRATKNMAKPDDERLSRSYEYKTKAELIASGMKYDEDKNEILFEPSKLITPHVIQFDKSNIDFNVIRKRVQQLYINSKQGSNSTKSQTCLNIEISDFIEFDYNMDVKDLLSAWTQEQENIASSIITDVDQIAQPLKYIAGLDISFVKTNDKAVASMVIFDYETLDIVANISVNCNMKIPYKAGYLAFREAPVFMKMLDIQQEHCPHLTPQVILMDGNGVWHPRRAGIASHFGVLSGIPCFGVSKNVLHCDGVTRENLEELLAEKAPGEGQYIEVTGDSGSVLGLAYNVTGFVKNAVYISAGHKITLRTACDIFKSVTKYRNCEPIRQADLLSREMVAKIA</sequence>
<evidence type="ECO:0000256" key="2">
    <source>
        <dbReference type="ARBA" id="ARBA00022490"/>
    </source>
</evidence>
<keyword evidence="6" id="KW-1133">Transmembrane helix</keyword>
<evidence type="ECO:0000256" key="5">
    <source>
        <dbReference type="ARBA" id="ARBA00022801"/>
    </source>
</evidence>
<evidence type="ECO:0000256" key="6">
    <source>
        <dbReference type="SAM" id="Phobius"/>
    </source>
</evidence>
<dbReference type="GO" id="GO:0016891">
    <property type="term" value="F:RNA endonuclease activity producing 5'-phosphomonoesters, hydrolytic mechanism"/>
    <property type="evidence" value="ECO:0007669"/>
    <property type="project" value="TreeGrafter"/>
</dbReference>
<evidence type="ECO:0000313" key="8">
    <source>
        <dbReference type="Proteomes" id="UP000663887"/>
    </source>
</evidence>
<gene>
    <name evidence="7" type="ORF">XDN619_LOCUS24416</name>
</gene>
<keyword evidence="6" id="KW-0812">Transmembrane</keyword>
<reference evidence="7" key="1">
    <citation type="submission" date="2021-02" db="EMBL/GenBank/DDBJ databases">
        <authorList>
            <person name="Nowell W R."/>
        </authorList>
    </citation>
    <scope>NUCLEOTIDE SEQUENCE</scope>
</reference>
<evidence type="ECO:0000256" key="4">
    <source>
        <dbReference type="ARBA" id="ARBA00022759"/>
    </source>
</evidence>
<keyword evidence="2" id="KW-0963">Cytoplasm</keyword>
<proteinExistence type="predicted"/>
<keyword evidence="4" id="KW-0255">Endonuclease</keyword>
<keyword evidence="6" id="KW-0472">Membrane</keyword>
<dbReference type="InterPro" id="IPR007581">
    <property type="entry name" value="Endonuclease-V"/>
</dbReference>
<dbReference type="PANTHER" id="PTHR28511">
    <property type="entry name" value="ENDONUCLEASE V"/>
    <property type="match status" value="1"/>
</dbReference>
<feature type="transmembrane region" description="Helical" evidence="6">
    <location>
        <begin position="52"/>
        <end position="71"/>
    </location>
</feature>
<name>A0A816VXZ2_9BILA</name>
<dbReference type="Proteomes" id="UP000663887">
    <property type="component" value="Unassembled WGS sequence"/>
</dbReference>
<feature type="transmembrane region" description="Helical" evidence="6">
    <location>
        <begin position="7"/>
        <end position="32"/>
    </location>
</feature>
<dbReference type="GO" id="GO:0005730">
    <property type="term" value="C:nucleolus"/>
    <property type="evidence" value="ECO:0007669"/>
    <property type="project" value="TreeGrafter"/>
</dbReference>
<keyword evidence="5" id="KW-0378">Hydrolase</keyword>
<evidence type="ECO:0000256" key="1">
    <source>
        <dbReference type="ARBA" id="ARBA00004496"/>
    </source>
</evidence>
<comment type="caution">
    <text evidence="7">The sequence shown here is derived from an EMBL/GenBank/DDBJ whole genome shotgun (WGS) entry which is preliminary data.</text>
</comment>
<evidence type="ECO:0008006" key="9">
    <source>
        <dbReference type="Google" id="ProtNLM"/>
    </source>
</evidence>
<protein>
    <recommendedName>
        <fullName evidence="9">Endonuclease V</fullName>
    </recommendedName>
</protein>
<evidence type="ECO:0000256" key="3">
    <source>
        <dbReference type="ARBA" id="ARBA00022722"/>
    </source>
</evidence>
<accession>A0A816VXZ2</accession>
<organism evidence="7 8">
    <name type="scientific">Rotaria magnacalcarata</name>
    <dbReference type="NCBI Taxonomy" id="392030"/>
    <lineage>
        <taxon>Eukaryota</taxon>
        <taxon>Metazoa</taxon>
        <taxon>Spiralia</taxon>
        <taxon>Gnathifera</taxon>
        <taxon>Rotifera</taxon>
        <taxon>Eurotatoria</taxon>
        <taxon>Bdelloidea</taxon>
        <taxon>Philodinida</taxon>
        <taxon>Philodinidae</taxon>
        <taxon>Rotaria</taxon>
    </lineage>
</organism>
<dbReference type="EMBL" id="CAJNRG010011105">
    <property type="protein sequence ID" value="CAF2129241.1"/>
    <property type="molecule type" value="Genomic_DNA"/>
</dbReference>
<dbReference type="GO" id="GO:0003727">
    <property type="term" value="F:single-stranded RNA binding"/>
    <property type="evidence" value="ECO:0007669"/>
    <property type="project" value="TreeGrafter"/>
</dbReference>
<comment type="subcellular location">
    <subcellularLocation>
        <location evidence="1">Cytoplasm</location>
    </subcellularLocation>
</comment>
<dbReference type="PANTHER" id="PTHR28511:SF1">
    <property type="entry name" value="ENDONUCLEASE V"/>
    <property type="match status" value="1"/>
</dbReference>
<keyword evidence="3" id="KW-0540">Nuclease</keyword>
<dbReference type="GO" id="GO:0006281">
    <property type="term" value="P:DNA repair"/>
    <property type="evidence" value="ECO:0007669"/>
    <property type="project" value="InterPro"/>
</dbReference>
<dbReference type="CDD" id="cd06559">
    <property type="entry name" value="Endonuclease_V"/>
    <property type="match status" value="1"/>
</dbReference>
<dbReference type="Pfam" id="PF04493">
    <property type="entry name" value="Endonuclease_5"/>
    <property type="match status" value="1"/>
</dbReference>
<evidence type="ECO:0000313" key="7">
    <source>
        <dbReference type="EMBL" id="CAF2129241.1"/>
    </source>
</evidence>
<dbReference type="Gene3D" id="3.30.2170.10">
    <property type="entry name" value="archaeoglobus fulgidus dsm 4304 superfamily"/>
    <property type="match status" value="1"/>
</dbReference>